<keyword evidence="11" id="KW-0812">Transmembrane</keyword>
<dbReference type="InterPro" id="IPR013780">
    <property type="entry name" value="Glyco_hydro_b"/>
</dbReference>
<dbReference type="Pfam" id="PF00128">
    <property type="entry name" value="Alpha-amylase"/>
    <property type="match status" value="1"/>
</dbReference>
<feature type="domain" description="Glycosyl hydrolase family 13 catalytic" evidence="12">
    <location>
        <begin position="499"/>
        <end position="908"/>
    </location>
</feature>
<feature type="compositionally biased region" description="Acidic residues" evidence="10">
    <location>
        <begin position="1036"/>
        <end position="1052"/>
    </location>
</feature>
<dbReference type="CDD" id="cd10315">
    <property type="entry name" value="CBM41_pullulanase"/>
    <property type="match status" value="2"/>
</dbReference>
<dbReference type="NCBIfam" id="TIGR02102">
    <property type="entry name" value="pullulan_Gpos"/>
    <property type="match status" value="1"/>
</dbReference>
<dbReference type="Proteomes" id="UP000198935">
    <property type="component" value="Unassembled WGS sequence"/>
</dbReference>
<feature type="compositionally biased region" description="Basic and acidic residues" evidence="10">
    <location>
        <begin position="1065"/>
        <end position="1074"/>
    </location>
</feature>
<feature type="transmembrane region" description="Helical" evidence="11">
    <location>
        <begin position="1112"/>
        <end position="1132"/>
    </location>
</feature>
<evidence type="ECO:0000256" key="10">
    <source>
        <dbReference type="SAM" id="MobiDB-lite"/>
    </source>
</evidence>
<protein>
    <recommendedName>
        <fullName evidence="7">pullulanase</fullName>
        <ecNumber evidence="7">3.2.1.41</ecNumber>
    </recommendedName>
    <alternativeName>
        <fullName evidence="8">Alpha-dextrin endo-1,6-alpha-glucosidase</fullName>
    </alternativeName>
    <alternativeName>
        <fullName evidence="9">Pullulan 6-glucanohydrolase</fullName>
    </alternativeName>
</protein>
<keyword evidence="11" id="KW-1133">Transmembrane helix</keyword>
<name>A0A1H3UG68_9BACI</name>
<gene>
    <name evidence="13" type="ORF">SAMN05421736_12121</name>
</gene>
<dbReference type="Gene3D" id="2.60.40.1110">
    <property type="match status" value="2"/>
</dbReference>
<dbReference type="EC" id="3.2.1.41" evidence="7"/>
<dbReference type="AlphaFoldDB" id="A0A1H3UG68"/>
<comment type="catalytic activity">
    <reaction evidence="6">
        <text>Hydrolysis of (1-&gt;6)-alpha-D-glucosidic linkages in pullulan, amylopectin and glycogen, and in the alpha- and beta-limit dextrins of amylopectin and glycogen.</text>
        <dbReference type="EC" id="3.2.1.41"/>
    </reaction>
</comment>
<dbReference type="SUPFAM" id="SSF51445">
    <property type="entry name" value="(Trans)glycosidases"/>
    <property type="match status" value="1"/>
</dbReference>
<dbReference type="InterPro" id="IPR006047">
    <property type="entry name" value="GH13_cat_dom"/>
</dbReference>
<keyword evidence="4" id="KW-0106">Calcium</keyword>
<dbReference type="InterPro" id="IPR014755">
    <property type="entry name" value="Cu-Rt/internalin_Ig-like"/>
</dbReference>
<dbReference type="InterPro" id="IPR014756">
    <property type="entry name" value="Ig_E-set"/>
</dbReference>
<evidence type="ECO:0000313" key="14">
    <source>
        <dbReference type="Proteomes" id="UP000198935"/>
    </source>
</evidence>
<organism evidence="13 14">
    <name type="scientific">Evansella caseinilytica</name>
    <dbReference type="NCBI Taxonomy" id="1503961"/>
    <lineage>
        <taxon>Bacteria</taxon>
        <taxon>Bacillati</taxon>
        <taxon>Bacillota</taxon>
        <taxon>Bacilli</taxon>
        <taxon>Bacillales</taxon>
        <taxon>Bacillaceae</taxon>
        <taxon>Evansella</taxon>
    </lineage>
</organism>
<dbReference type="Gene3D" id="2.60.40.10">
    <property type="entry name" value="Immunoglobulins"/>
    <property type="match status" value="1"/>
</dbReference>
<evidence type="ECO:0000259" key="12">
    <source>
        <dbReference type="SMART" id="SM00642"/>
    </source>
</evidence>
<evidence type="ECO:0000256" key="6">
    <source>
        <dbReference type="ARBA" id="ARBA00023965"/>
    </source>
</evidence>
<evidence type="ECO:0000256" key="11">
    <source>
        <dbReference type="SAM" id="Phobius"/>
    </source>
</evidence>
<dbReference type="InterPro" id="IPR011838">
    <property type="entry name" value="Pullulan_Gpos"/>
</dbReference>
<dbReference type="STRING" id="1503961.SAMN05421736_12121"/>
<accession>A0A1H3UG68</accession>
<dbReference type="SUPFAM" id="SSF49452">
    <property type="entry name" value="Starch-binding domain-like"/>
    <property type="match status" value="2"/>
</dbReference>
<evidence type="ECO:0000256" key="4">
    <source>
        <dbReference type="ARBA" id="ARBA00022837"/>
    </source>
</evidence>
<keyword evidence="3" id="KW-0378">Hydrolase</keyword>
<evidence type="ECO:0000256" key="2">
    <source>
        <dbReference type="ARBA" id="ARBA00022729"/>
    </source>
</evidence>
<feature type="region of interest" description="Disordered" evidence="10">
    <location>
        <begin position="1036"/>
        <end position="1105"/>
    </location>
</feature>
<dbReference type="SMART" id="SM00642">
    <property type="entry name" value="Aamy"/>
    <property type="match status" value="1"/>
</dbReference>
<evidence type="ECO:0000256" key="7">
    <source>
        <dbReference type="ARBA" id="ARBA00024062"/>
    </source>
</evidence>
<evidence type="ECO:0000256" key="5">
    <source>
        <dbReference type="ARBA" id="ARBA00023295"/>
    </source>
</evidence>
<evidence type="ECO:0000256" key="3">
    <source>
        <dbReference type="ARBA" id="ARBA00022801"/>
    </source>
</evidence>
<keyword evidence="5" id="KW-0326">Glycosidase</keyword>
<dbReference type="InterPro" id="IPR017853">
    <property type="entry name" value="GH"/>
</dbReference>
<dbReference type="CDD" id="cd11341">
    <property type="entry name" value="AmyAc_Pullulanase_LD-like"/>
    <property type="match status" value="1"/>
</dbReference>
<dbReference type="InterPro" id="IPR004193">
    <property type="entry name" value="Glyco_hydro_13_N"/>
</dbReference>
<dbReference type="Pfam" id="PF03714">
    <property type="entry name" value="PUD"/>
    <property type="match status" value="2"/>
</dbReference>
<evidence type="ECO:0000313" key="13">
    <source>
        <dbReference type="EMBL" id="SDZ61277.1"/>
    </source>
</evidence>
<comment type="similarity">
    <text evidence="1">Belongs to the glycosyl hydrolase 13 family.</text>
</comment>
<dbReference type="InterPro" id="IPR013784">
    <property type="entry name" value="Carb-bd-like_fold"/>
</dbReference>
<dbReference type="CDD" id="cd02860">
    <property type="entry name" value="E_set_Pullulanase"/>
    <property type="match status" value="1"/>
</dbReference>
<reference evidence="14" key="1">
    <citation type="submission" date="2016-10" db="EMBL/GenBank/DDBJ databases">
        <authorList>
            <person name="Varghese N."/>
            <person name="Submissions S."/>
        </authorList>
    </citation>
    <scope>NUCLEOTIDE SEQUENCE [LARGE SCALE GENOMIC DNA]</scope>
    <source>
        <strain evidence="14">SP</strain>
    </source>
</reference>
<keyword evidence="2" id="KW-0732">Signal</keyword>
<dbReference type="Gene3D" id="2.60.40.1220">
    <property type="match status" value="1"/>
</dbReference>
<dbReference type="GO" id="GO:0030246">
    <property type="term" value="F:carbohydrate binding"/>
    <property type="evidence" value="ECO:0007669"/>
    <property type="project" value="InterPro"/>
</dbReference>
<dbReference type="InterPro" id="IPR005323">
    <property type="entry name" value="CBM41_pullulanase"/>
</dbReference>
<dbReference type="Gene3D" id="3.20.20.80">
    <property type="entry name" value="Glycosidases"/>
    <property type="match status" value="1"/>
</dbReference>
<dbReference type="Gene3D" id="2.60.40.1180">
    <property type="entry name" value="Golgi alpha-mannosidase II"/>
    <property type="match status" value="1"/>
</dbReference>
<dbReference type="SUPFAM" id="SSF81296">
    <property type="entry name" value="E set domains"/>
    <property type="match status" value="1"/>
</dbReference>
<proteinExistence type="inferred from homology"/>
<dbReference type="Pfam" id="PF02922">
    <property type="entry name" value="CBM_48"/>
    <property type="match status" value="1"/>
</dbReference>
<dbReference type="InterPro" id="IPR040806">
    <property type="entry name" value="SpuA_C"/>
</dbReference>
<dbReference type="PANTHER" id="PTHR43002">
    <property type="entry name" value="GLYCOGEN DEBRANCHING ENZYME"/>
    <property type="match status" value="1"/>
</dbReference>
<evidence type="ECO:0000256" key="8">
    <source>
        <dbReference type="ARBA" id="ARBA00029618"/>
    </source>
</evidence>
<evidence type="ECO:0000256" key="9">
    <source>
        <dbReference type="ARBA" id="ARBA00031076"/>
    </source>
</evidence>
<dbReference type="GO" id="GO:0005975">
    <property type="term" value="P:carbohydrate metabolic process"/>
    <property type="evidence" value="ECO:0007669"/>
    <property type="project" value="InterPro"/>
</dbReference>
<dbReference type="EMBL" id="FNPI01000021">
    <property type="protein sequence ID" value="SDZ61277.1"/>
    <property type="molecule type" value="Genomic_DNA"/>
</dbReference>
<evidence type="ECO:0000256" key="1">
    <source>
        <dbReference type="ARBA" id="ARBA00008061"/>
    </source>
</evidence>
<sequence length="1141" mass="126729">MKTHVMKAALLTVIFVMLFSLGHIPASSSSSAEPLTKTEVQISEIPENTVRIHYQREDNNFAGLGLWLWEDVAAPSQNWPSGGTPFIEEQVTDYGAYLDIELKKDARKLGFLVLNTTTGDKDGEDKNVELLSPQMNEVWIKQGSDEVFLAEPAELPENTMRIHYQREDGNYDGWGTWIWGDAAVPSEKAGEWPDGATTAAGVGKHGVYFDVEVKENAEEIGFLFVNKATADQTMDYRFSMLQEHRQLFVKDGDAAVYTNPYGSIPAVLLSGELLSETKIQLRFSSTKELTADVLKQTLTVADKDGNDVMIDSVSVKNNNLAELHGVFDLTMAPFYITYGERTVTADGGWRLLDEMYGYDGELGATLHGDGTALLKLWSPTADSVSVVLYDKHDQHELIATDLPMTLGSRGVWEITLNKENTGLDSLRGFYYHYKITHGEETKLALDPYAKSMAAWINPERGGQYPIGKAAIVAPSSVGPKLSFAEIDGFEKREDAVIYEVHVRDFTSDPDIEAELNASFGTFTAFIDKLDYIESLGVTHIQLLPVMNYYWVDETAGGERMSGYSSSGNNYNWGYDPHSYFSLTGMYSENPDDPELRLQEFKLMIDEIHRRGMGVILDVVYNHTAKVEIFEDLVPHYYHFMDADGTPRTSFGGGRLGTTHQMARRIVVDSIAYWTETYKVDGFRFDMMGDHDAETIQLAYEKAKEINPDVIMIGEGWRTFVGDEGDSVMPADQDWMQHTESVGVFSDDFRNEVKSGYGHEGEPRFITGGARKVARIFDNLKAQPHNFTASDPGDVVPYIEAHDNLTLHDVIAIAMKKDPDDHQKEIHKRIRIGNTLVLTSQGTAFIHAGQEYGRTKQFREETNTAPYKSTYGTDEHGNPFVYPYFIHDSYDSSDAVNKFDWAKATDSEKYPIHTHTREYTAGLIALRRSTDAFRLGAQELVETNVTLVDVPEISEEDVAIAYRNEATNGDAYYVFVNADIEKRTFTLKEDITVGEVLADSDEAGTTEVSTRSGFDLTPEKITIDPLMTVIVKLSAEEENPVDPLDPADPDDSDVPEKNPPQQPDKGMGDGEKPEEPSGTDPAGNAGKSNSGKSEAGETAGSGDEKLPETATSFYSWLLTGIALFLLGSAAYFVQKGKPSGNN</sequence>
<keyword evidence="14" id="KW-1185">Reference proteome</keyword>
<dbReference type="GO" id="GO:0051060">
    <property type="term" value="F:pullulanase activity"/>
    <property type="evidence" value="ECO:0007669"/>
    <property type="project" value="UniProtKB-EC"/>
</dbReference>
<keyword evidence="11" id="KW-0472">Membrane</keyword>
<dbReference type="Pfam" id="PF18033">
    <property type="entry name" value="SpuA_C"/>
    <property type="match status" value="1"/>
</dbReference>
<dbReference type="InterPro" id="IPR013783">
    <property type="entry name" value="Ig-like_fold"/>
</dbReference>